<sequence length="401" mass="43454">MAKRALPEPWGEARILADLESVCNSSAPGLPGVSNFTLYLYCNHVDGSSTSSPTASDLGTTCSDAAWYLLVHAAEWGSVWARACWEHFPAQFNATVCSNATLRDLPSRHQPRLQELCANLSHQAPEVAAPEHGGCLEALRGAPLSPEGFWSCFLENQTLWVRWLCNNASLQGLPTETSAGISRLCHGHRLQAKALSTTPPPSADPCAAVVAGGSPPALWSASLLEQCRAASPTRFRELVCEHPSVLEALAPAQPWVLRQCLGMGSLPRRQCLLQQLLGALPLSPQVEAARLCEDPVSYLLELVSRLAWCEEDTARWLLNVNYLLRLLRFVLALPELGAGARAAQGPLGEAILLSSLLDNGSFWASLRPNASLSILQALGRYLEQEQDPATKKELLSCFGRH</sequence>
<keyword evidence="3" id="KW-1185">Reference proteome</keyword>
<proteinExistence type="predicted"/>
<name>A0A151NW67_ALLMI</name>
<evidence type="ECO:0000313" key="2">
    <source>
        <dbReference type="EMBL" id="KYO41152.1"/>
    </source>
</evidence>
<reference evidence="2 3" key="1">
    <citation type="journal article" date="2012" name="Genome Biol.">
        <title>Sequencing three crocodilian genomes to illuminate the evolution of archosaurs and amniotes.</title>
        <authorList>
            <person name="St John J.A."/>
            <person name="Braun E.L."/>
            <person name="Isberg S.R."/>
            <person name="Miles L.G."/>
            <person name="Chong A.Y."/>
            <person name="Gongora J."/>
            <person name="Dalzell P."/>
            <person name="Moran C."/>
            <person name="Bed'hom B."/>
            <person name="Abzhanov A."/>
            <person name="Burgess S.C."/>
            <person name="Cooksey A.M."/>
            <person name="Castoe T.A."/>
            <person name="Crawford N.G."/>
            <person name="Densmore L.D."/>
            <person name="Drew J.C."/>
            <person name="Edwards S.V."/>
            <person name="Faircloth B.C."/>
            <person name="Fujita M.K."/>
            <person name="Greenwold M.J."/>
            <person name="Hoffmann F.G."/>
            <person name="Howard J.M."/>
            <person name="Iguchi T."/>
            <person name="Janes D.E."/>
            <person name="Khan S.Y."/>
            <person name="Kohno S."/>
            <person name="de Koning A.J."/>
            <person name="Lance S.L."/>
            <person name="McCarthy F.M."/>
            <person name="McCormack J.E."/>
            <person name="Merchant M.E."/>
            <person name="Peterson D.G."/>
            <person name="Pollock D.D."/>
            <person name="Pourmand N."/>
            <person name="Raney B.J."/>
            <person name="Roessler K.A."/>
            <person name="Sanford J.R."/>
            <person name="Sawyer R.H."/>
            <person name="Schmidt C.J."/>
            <person name="Triplett E.W."/>
            <person name="Tuberville T.D."/>
            <person name="Venegas-Anaya M."/>
            <person name="Howard J.T."/>
            <person name="Jarvis E.D."/>
            <person name="Guillette L.J.Jr."/>
            <person name="Glenn T.C."/>
            <person name="Green R.E."/>
            <person name="Ray D.A."/>
        </authorList>
    </citation>
    <scope>NUCLEOTIDE SEQUENCE [LARGE SCALE GENOMIC DNA]</scope>
    <source>
        <strain evidence="2">KSC_2009_1</strain>
    </source>
</reference>
<dbReference type="Proteomes" id="UP000050525">
    <property type="component" value="Unassembled WGS sequence"/>
</dbReference>
<dbReference type="Pfam" id="PF21058">
    <property type="entry name" value="Stereocilin"/>
    <property type="match status" value="1"/>
</dbReference>
<gene>
    <name evidence="2" type="ORF">Y1Q_0010565</name>
</gene>
<dbReference type="STRING" id="8496.A0A151NW67"/>
<comment type="caution">
    <text evidence="2">The sequence shown here is derived from an EMBL/GenBank/DDBJ whole genome shotgun (WGS) entry which is preliminary data.</text>
</comment>
<protein>
    <recommendedName>
        <fullName evidence="1">Stereocilin LRR domain-containing protein</fullName>
    </recommendedName>
</protein>
<dbReference type="InterPro" id="IPR048992">
    <property type="entry name" value="Stereocilin_LRR"/>
</dbReference>
<dbReference type="AlphaFoldDB" id="A0A151NW67"/>
<feature type="domain" description="Stereocilin LRR" evidence="1">
    <location>
        <begin position="365"/>
        <end position="400"/>
    </location>
</feature>
<dbReference type="EMBL" id="AKHW03001668">
    <property type="protein sequence ID" value="KYO41152.1"/>
    <property type="molecule type" value="Genomic_DNA"/>
</dbReference>
<evidence type="ECO:0000313" key="3">
    <source>
        <dbReference type="Proteomes" id="UP000050525"/>
    </source>
</evidence>
<organism evidence="2 3">
    <name type="scientific">Alligator mississippiensis</name>
    <name type="common">American alligator</name>
    <dbReference type="NCBI Taxonomy" id="8496"/>
    <lineage>
        <taxon>Eukaryota</taxon>
        <taxon>Metazoa</taxon>
        <taxon>Chordata</taxon>
        <taxon>Craniata</taxon>
        <taxon>Vertebrata</taxon>
        <taxon>Euteleostomi</taxon>
        <taxon>Archelosauria</taxon>
        <taxon>Archosauria</taxon>
        <taxon>Crocodylia</taxon>
        <taxon>Alligatoridae</taxon>
        <taxon>Alligatorinae</taxon>
        <taxon>Alligator</taxon>
    </lineage>
</organism>
<evidence type="ECO:0000259" key="1">
    <source>
        <dbReference type="Pfam" id="PF21058"/>
    </source>
</evidence>
<accession>A0A151NW67</accession>
<dbReference type="eggNOG" id="ENOG502QTHC">
    <property type="taxonomic scope" value="Eukaryota"/>
</dbReference>